<feature type="transmembrane region" description="Helical" evidence="8">
    <location>
        <begin position="138"/>
        <end position="156"/>
    </location>
</feature>
<feature type="transmembrane region" description="Helical" evidence="8">
    <location>
        <begin position="196"/>
        <end position="217"/>
    </location>
</feature>
<feature type="transmembrane region" description="Helical" evidence="8">
    <location>
        <begin position="331"/>
        <end position="349"/>
    </location>
</feature>
<dbReference type="Gene3D" id="1.20.1720.10">
    <property type="entry name" value="Multidrug resistance protein D"/>
    <property type="match status" value="1"/>
</dbReference>
<dbReference type="EMBL" id="JAPPUX010000003">
    <property type="protein sequence ID" value="MCY4726668.1"/>
    <property type="molecule type" value="Genomic_DNA"/>
</dbReference>
<dbReference type="PROSITE" id="PS50850">
    <property type="entry name" value="MFS"/>
    <property type="match status" value="1"/>
</dbReference>
<dbReference type="InterPro" id="IPR020846">
    <property type="entry name" value="MFS_dom"/>
</dbReference>
<feature type="transmembrane region" description="Helical" evidence="8">
    <location>
        <begin position="76"/>
        <end position="96"/>
    </location>
</feature>
<evidence type="ECO:0000256" key="8">
    <source>
        <dbReference type="SAM" id="Phobius"/>
    </source>
</evidence>
<feature type="transmembrane region" description="Helical" evidence="8">
    <location>
        <begin position="356"/>
        <end position="377"/>
    </location>
</feature>
<evidence type="ECO:0000256" key="3">
    <source>
        <dbReference type="ARBA" id="ARBA00022475"/>
    </source>
</evidence>
<comment type="caution">
    <text evidence="10">The sequence shown here is derived from an EMBL/GenBank/DDBJ whole genome shotgun (WGS) entry which is preliminary data.</text>
</comment>
<proteinExistence type="predicted"/>
<feature type="transmembrane region" description="Helical" evidence="8">
    <location>
        <begin position="383"/>
        <end position="404"/>
    </location>
</feature>
<evidence type="ECO:0000256" key="2">
    <source>
        <dbReference type="ARBA" id="ARBA00022448"/>
    </source>
</evidence>
<feature type="transmembrane region" description="Helical" evidence="8">
    <location>
        <begin position="40"/>
        <end position="64"/>
    </location>
</feature>
<keyword evidence="3" id="KW-1003">Cell membrane</keyword>
<evidence type="ECO:0000256" key="6">
    <source>
        <dbReference type="ARBA" id="ARBA00023136"/>
    </source>
</evidence>
<feature type="transmembrane region" description="Helical" evidence="8">
    <location>
        <begin position="256"/>
        <end position="273"/>
    </location>
</feature>
<accession>A0ABT4CCH3</accession>
<evidence type="ECO:0000259" key="9">
    <source>
        <dbReference type="PROSITE" id="PS50850"/>
    </source>
</evidence>
<protein>
    <submittedName>
        <fullName evidence="10">MFS transporter</fullName>
    </submittedName>
</protein>
<gene>
    <name evidence="10" type="ORF">NYO98_10295</name>
</gene>
<feature type="region of interest" description="Disordered" evidence="7">
    <location>
        <begin position="1"/>
        <end position="36"/>
    </location>
</feature>
<evidence type="ECO:0000313" key="10">
    <source>
        <dbReference type="EMBL" id="MCY4726668.1"/>
    </source>
</evidence>
<evidence type="ECO:0000256" key="5">
    <source>
        <dbReference type="ARBA" id="ARBA00022989"/>
    </source>
</evidence>
<evidence type="ECO:0000256" key="4">
    <source>
        <dbReference type="ARBA" id="ARBA00022692"/>
    </source>
</evidence>
<keyword evidence="4 8" id="KW-0812">Transmembrane</keyword>
<dbReference type="Pfam" id="PF07690">
    <property type="entry name" value="MFS_1"/>
    <property type="match status" value="2"/>
</dbReference>
<feature type="transmembrane region" description="Helical" evidence="8">
    <location>
        <begin position="294"/>
        <end position="319"/>
    </location>
</feature>
<evidence type="ECO:0000256" key="7">
    <source>
        <dbReference type="SAM" id="MobiDB-lite"/>
    </source>
</evidence>
<dbReference type="CDD" id="cd17321">
    <property type="entry name" value="MFS_MMR_MDR_like"/>
    <property type="match status" value="1"/>
</dbReference>
<dbReference type="Gene3D" id="1.20.1250.20">
    <property type="entry name" value="MFS general substrate transporter like domains"/>
    <property type="match status" value="1"/>
</dbReference>
<dbReference type="PANTHER" id="PTHR42718:SF46">
    <property type="entry name" value="BLR6921 PROTEIN"/>
    <property type="match status" value="1"/>
</dbReference>
<feature type="transmembrane region" description="Helical" evidence="8">
    <location>
        <begin position="168"/>
        <end position="190"/>
    </location>
</feature>
<feature type="transmembrane region" description="Helical" evidence="8">
    <location>
        <begin position="425"/>
        <end position="447"/>
    </location>
</feature>
<evidence type="ECO:0000313" key="11">
    <source>
        <dbReference type="Proteomes" id="UP001074726"/>
    </source>
</evidence>
<dbReference type="SUPFAM" id="SSF103473">
    <property type="entry name" value="MFS general substrate transporter"/>
    <property type="match status" value="1"/>
</dbReference>
<feature type="transmembrane region" description="Helical" evidence="8">
    <location>
        <begin position="108"/>
        <end position="126"/>
    </location>
</feature>
<keyword evidence="11" id="KW-1185">Reference proteome</keyword>
<keyword evidence="6 8" id="KW-0472">Membrane</keyword>
<organism evidence="10 11">
    <name type="scientific">Nocardioides pini</name>
    <dbReference type="NCBI Taxonomy" id="2975053"/>
    <lineage>
        <taxon>Bacteria</taxon>
        <taxon>Bacillati</taxon>
        <taxon>Actinomycetota</taxon>
        <taxon>Actinomycetes</taxon>
        <taxon>Propionibacteriales</taxon>
        <taxon>Nocardioidaceae</taxon>
        <taxon>Nocardioides</taxon>
    </lineage>
</organism>
<feature type="transmembrane region" description="Helical" evidence="8">
    <location>
        <begin position="229"/>
        <end position="250"/>
    </location>
</feature>
<dbReference type="PANTHER" id="PTHR42718">
    <property type="entry name" value="MAJOR FACILITATOR SUPERFAMILY MULTIDRUG TRANSPORTER MFSC"/>
    <property type="match status" value="1"/>
</dbReference>
<name>A0ABT4CCH3_9ACTN</name>
<keyword evidence="5 8" id="KW-1133">Transmembrane helix</keyword>
<dbReference type="InterPro" id="IPR011701">
    <property type="entry name" value="MFS"/>
</dbReference>
<dbReference type="RefSeq" id="WP_268111573.1">
    <property type="nucleotide sequence ID" value="NZ_JAPPUX010000003.1"/>
</dbReference>
<evidence type="ECO:0000256" key="1">
    <source>
        <dbReference type="ARBA" id="ARBA00004651"/>
    </source>
</evidence>
<keyword evidence="2" id="KW-0813">Transport</keyword>
<comment type="subcellular location">
    <subcellularLocation>
        <location evidence="1">Cell membrane</location>
        <topology evidence="1">Multi-pass membrane protein</topology>
    </subcellularLocation>
</comment>
<dbReference type="Proteomes" id="UP001074726">
    <property type="component" value="Unassembled WGS sequence"/>
</dbReference>
<dbReference type="InterPro" id="IPR036259">
    <property type="entry name" value="MFS_trans_sf"/>
</dbReference>
<dbReference type="PRINTS" id="PR01036">
    <property type="entry name" value="TCRTETB"/>
</dbReference>
<reference evidence="10" key="1">
    <citation type="submission" date="2022-08" db="EMBL/GenBank/DDBJ databases">
        <title>Genome sequencing of Nocardioides sp. STR2.</title>
        <authorList>
            <person name="So Y."/>
        </authorList>
    </citation>
    <scope>NUCLEOTIDE SEQUENCE</scope>
    <source>
        <strain evidence="10">STR2</strain>
    </source>
</reference>
<sequence length="478" mass="47904">MTTSTTPPATPTATFPAALPAMASSGPSTRPGGPSRSRRGLALALLVSAQFVVMLDTSIVNVALPSIQSSLSLGASSLSWVVNAYVLTFGGLLLLCGRVADHVGRRRMFTVGSALFTVGTLVAAAATSEWMLLTGRVVQGAGAACLSPAAMALLLVNFPGERRARAMSLWGAASTLGGATGVAAGGLLAGTFGWSSVFMVTVPVSLLAVVMAGRVLNDIPQRANHHFDLSGAVTITGAVVALVHGALSLASGSWEQSAIVGVAVPVALTALFIRAERRAPEPLVPLDLFRSRMLATGVALAVLGGAARASTFVLVALYLQQALAMSPAAGGLAMVPTSLTGFVVSLVLLPRVLRRFGPLVSLIAGLVVLAGGHLWLACAPDQAGYLLGVLPGLFLVAAGVALSFTPTTMVIASAVPDAHAGLASGLASSATQVGAALGTAAFTTLALRESGSGFPAAFLAAATVALTTAVLGCIGARR</sequence>
<feature type="transmembrane region" description="Helical" evidence="8">
    <location>
        <begin position="453"/>
        <end position="476"/>
    </location>
</feature>
<feature type="domain" description="Major facilitator superfamily (MFS) profile" evidence="9">
    <location>
        <begin position="42"/>
        <end position="478"/>
    </location>
</feature>